<dbReference type="AlphaFoldDB" id="A0ABD1DJU1"/>
<proteinExistence type="predicted"/>
<dbReference type="Proteomes" id="UP001562425">
    <property type="component" value="Unassembled WGS sequence"/>
</dbReference>
<evidence type="ECO:0000313" key="2">
    <source>
        <dbReference type="EMBL" id="KAL1399232.1"/>
    </source>
</evidence>
<protein>
    <submittedName>
        <fullName evidence="2">Uncharacterized protein</fullName>
    </submittedName>
</protein>
<evidence type="ECO:0000313" key="3">
    <source>
        <dbReference type="Proteomes" id="UP001562425"/>
    </source>
</evidence>
<sequence length="79" mass="8041">MMSASGGDGLGGHAGAAGGKSDTSSRGGPVPFKNPLLSMQVTGLTLDDFAHNAMLLPAAPAPMLEVSREPETTDRHHKS</sequence>
<keyword evidence="3" id="KW-1185">Reference proteome</keyword>
<feature type="region of interest" description="Disordered" evidence="1">
    <location>
        <begin position="1"/>
        <end position="35"/>
    </location>
</feature>
<feature type="compositionally biased region" description="Gly residues" evidence="1">
    <location>
        <begin position="1"/>
        <end position="18"/>
    </location>
</feature>
<accession>A0ABD1DJU1</accession>
<organism evidence="2 3">
    <name type="scientific">Culex pipiens pipiens</name>
    <name type="common">Northern house mosquito</name>
    <dbReference type="NCBI Taxonomy" id="38569"/>
    <lineage>
        <taxon>Eukaryota</taxon>
        <taxon>Metazoa</taxon>
        <taxon>Ecdysozoa</taxon>
        <taxon>Arthropoda</taxon>
        <taxon>Hexapoda</taxon>
        <taxon>Insecta</taxon>
        <taxon>Pterygota</taxon>
        <taxon>Neoptera</taxon>
        <taxon>Endopterygota</taxon>
        <taxon>Diptera</taxon>
        <taxon>Nematocera</taxon>
        <taxon>Culicoidea</taxon>
        <taxon>Culicidae</taxon>
        <taxon>Culicinae</taxon>
        <taxon>Culicini</taxon>
        <taxon>Culex</taxon>
        <taxon>Culex</taxon>
    </lineage>
</organism>
<reference evidence="2 3" key="1">
    <citation type="submission" date="2024-05" db="EMBL/GenBank/DDBJ databases">
        <title>Culex pipiens pipiens assembly and annotation.</title>
        <authorList>
            <person name="Alout H."/>
            <person name="Durand T."/>
        </authorList>
    </citation>
    <scope>NUCLEOTIDE SEQUENCE [LARGE SCALE GENOMIC DNA]</scope>
    <source>
        <strain evidence="2">HA-2024</strain>
        <tissue evidence="2">Whole body</tissue>
    </source>
</reference>
<dbReference type="EMBL" id="JBEHCU010005615">
    <property type="protein sequence ID" value="KAL1399232.1"/>
    <property type="molecule type" value="Genomic_DNA"/>
</dbReference>
<name>A0ABD1DJU1_CULPP</name>
<gene>
    <name evidence="2" type="ORF">pipiens_002232</name>
</gene>
<comment type="caution">
    <text evidence="2">The sequence shown here is derived from an EMBL/GenBank/DDBJ whole genome shotgun (WGS) entry which is preliminary data.</text>
</comment>
<evidence type="ECO:0000256" key="1">
    <source>
        <dbReference type="SAM" id="MobiDB-lite"/>
    </source>
</evidence>